<evidence type="ECO:0000313" key="2">
    <source>
        <dbReference type="EnsemblPlants" id="OPUNC06G01220.1"/>
    </source>
</evidence>
<evidence type="ECO:0000313" key="3">
    <source>
        <dbReference type="Proteomes" id="UP000026962"/>
    </source>
</evidence>
<proteinExistence type="predicted"/>
<sequence>MDGMIPVMLAKYQVVPIMYQSRAPRRHRRWSHHPHPTLELVAGDASFIVRATSELIAGGRVLRHPHPTPELVADGRILHHPHHVGAHLLDPGKKQPSLSSPTTQPAVESSAVHAHAGARRRRPRPLLTEQVLFLGLRWRFLLVATSSTLLSSRSSLDRQGDKGIPFW</sequence>
<dbReference type="STRING" id="4537.A0A0E0L756"/>
<dbReference type="Gramene" id="OPUNC06G01220.1">
    <property type="protein sequence ID" value="OPUNC06G01220.1"/>
    <property type="gene ID" value="OPUNC06G01220"/>
</dbReference>
<dbReference type="AlphaFoldDB" id="A0A0E0L756"/>
<protein>
    <submittedName>
        <fullName evidence="2">Uncharacterized protein</fullName>
    </submittedName>
</protein>
<evidence type="ECO:0000256" key="1">
    <source>
        <dbReference type="SAM" id="MobiDB-lite"/>
    </source>
</evidence>
<name>A0A0E0L756_ORYPU</name>
<organism evidence="2">
    <name type="scientific">Oryza punctata</name>
    <name type="common">Red rice</name>
    <dbReference type="NCBI Taxonomy" id="4537"/>
    <lineage>
        <taxon>Eukaryota</taxon>
        <taxon>Viridiplantae</taxon>
        <taxon>Streptophyta</taxon>
        <taxon>Embryophyta</taxon>
        <taxon>Tracheophyta</taxon>
        <taxon>Spermatophyta</taxon>
        <taxon>Magnoliopsida</taxon>
        <taxon>Liliopsida</taxon>
        <taxon>Poales</taxon>
        <taxon>Poaceae</taxon>
        <taxon>BOP clade</taxon>
        <taxon>Oryzoideae</taxon>
        <taxon>Oryzeae</taxon>
        <taxon>Oryzinae</taxon>
        <taxon>Oryza</taxon>
    </lineage>
</organism>
<accession>A0A0E0L756</accession>
<dbReference type="HOGENOM" id="CLU_1597151_0_0_1"/>
<reference evidence="2" key="1">
    <citation type="submission" date="2015-04" db="UniProtKB">
        <authorList>
            <consortium name="EnsemblPlants"/>
        </authorList>
    </citation>
    <scope>IDENTIFICATION</scope>
</reference>
<keyword evidence="3" id="KW-1185">Reference proteome</keyword>
<dbReference type="Proteomes" id="UP000026962">
    <property type="component" value="Chromosome 6"/>
</dbReference>
<feature type="region of interest" description="Disordered" evidence="1">
    <location>
        <begin position="85"/>
        <end position="121"/>
    </location>
</feature>
<dbReference type="EnsemblPlants" id="OPUNC06G01220.1">
    <property type="protein sequence ID" value="OPUNC06G01220.1"/>
    <property type="gene ID" value="OPUNC06G01220"/>
</dbReference>
<feature type="compositionally biased region" description="Polar residues" evidence="1">
    <location>
        <begin position="96"/>
        <end position="107"/>
    </location>
</feature>
<reference evidence="2" key="2">
    <citation type="submission" date="2018-05" db="EMBL/GenBank/DDBJ databases">
        <title>OpunRS2 (Oryza punctata Reference Sequence Version 2).</title>
        <authorList>
            <person name="Zhang J."/>
            <person name="Kudrna D."/>
            <person name="Lee S."/>
            <person name="Talag J."/>
            <person name="Welchert J."/>
            <person name="Wing R.A."/>
        </authorList>
    </citation>
    <scope>NUCLEOTIDE SEQUENCE [LARGE SCALE GENOMIC DNA]</scope>
</reference>